<gene>
    <name evidence="3" type="ORF">BO97DRAFT_439644</name>
</gene>
<dbReference type="VEuPathDB" id="FungiDB:BO97DRAFT_439644"/>
<dbReference type="PANTHER" id="PTHR28527:SF1">
    <property type="entry name" value="SWI5-DEPENDENT RECOMBINATION DNA REPAIR PROTEIN 1"/>
    <property type="match status" value="1"/>
</dbReference>
<organism evidence="3 4">
    <name type="scientific">Aspergillus homomorphus (strain CBS 101889)</name>
    <dbReference type="NCBI Taxonomy" id="1450537"/>
    <lineage>
        <taxon>Eukaryota</taxon>
        <taxon>Fungi</taxon>
        <taxon>Dikarya</taxon>
        <taxon>Ascomycota</taxon>
        <taxon>Pezizomycotina</taxon>
        <taxon>Eurotiomycetes</taxon>
        <taxon>Eurotiomycetidae</taxon>
        <taxon>Eurotiales</taxon>
        <taxon>Aspergillaceae</taxon>
        <taxon>Aspergillus</taxon>
        <taxon>Aspergillus subgen. Circumdati</taxon>
    </lineage>
</organism>
<proteinExistence type="predicted"/>
<evidence type="ECO:0008006" key="5">
    <source>
        <dbReference type="Google" id="ProtNLM"/>
    </source>
</evidence>
<sequence length="282" mass="30325">MNTHKRRRLNPASTLSKPFKSPLRRPVPATGAEKGGTSDTDLAADRSGVSLAGASIGGSGSTAAQGDGEGGGAPEPATPTRTRIQTSPPHPQKHHQPRTPQPSTSTSTSTSTGNTSNTPTCTGTRTPKLNPLRTPRLTPNLNPEIKTLQTNLKALKSEHDTLHQALRIEQQNKTLELEQLIQKWRAVSQRAAEEVFLGAAERVGRMGGLDALRQGSRGRSWGWEVDSSGGSCFEEEGIRDEDGGKDGKAEVEDQEFTMGVMLKMLNIDLKVIGYDVSREGWV</sequence>
<dbReference type="OrthoDB" id="27934at2759"/>
<accession>A0A395IER6</accession>
<evidence type="ECO:0000256" key="1">
    <source>
        <dbReference type="SAM" id="Coils"/>
    </source>
</evidence>
<dbReference type="GeneID" id="37202288"/>
<keyword evidence="4" id="KW-1185">Reference proteome</keyword>
<dbReference type="EMBL" id="KZ824268">
    <property type="protein sequence ID" value="RAL16664.1"/>
    <property type="molecule type" value="Genomic_DNA"/>
</dbReference>
<dbReference type="AlphaFoldDB" id="A0A395IER6"/>
<feature type="coiled-coil region" evidence="1">
    <location>
        <begin position="145"/>
        <end position="183"/>
    </location>
</feature>
<evidence type="ECO:0000313" key="3">
    <source>
        <dbReference type="EMBL" id="RAL16664.1"/>
    </source>
</evidence>
<name>A0A395IER6_ASPHC</name>
<dbReference type="RefSeq" id="XP_025555818.1">
    <property type="nucleotide sequence ID" value="XM_025697999.1"/>
</dbReference>
<evidence type="ECO:0000313" key="4">
    <source>
        <dbReference type="Proteomes" id="UP000248961"/>
    </source>
</evidence>
<feature type="compositionally biased region" description="Low complexity" evidence="2">
    <location>
        <begin position="101"/>
        <end position="127"/>
    </location>
</feature>
<dbReference type="PANTHER" id="PTHR28527">
    <property type="entry name" value="MATING-TYPE SWITCHING PROTEIN SWI2-RELATED"/>
    <property type="match status" value="1"/>
</dbReference>
<dbReference type="Gene3D" id="6.10.140.1020">
    <property type="match status" value="1"/>
</dbReference>
<reference evidence="3 4" key="1">
    <citation type="submission" date="2018-02" db="EMBL/GenBank/DDBJ databases">
        <title>The genomes of Aspergillus section Nigri reveals drivers in fungal speciation.</title>
        <authorList>
            <consortium name="DOE Joint Genome Institute"/>
            <person name="Vesth T.C."/>
            <person name="Nybo J."/>
            <person name="Theobald S."/>
            <person name="Brandl J."/>
            <person name="Frisvad J.C."/>
            <person name="Nielsen K.F."/>
            <person name="Lyhne E.K."/>
            <person name="Kogle M.E."/>
            <person name="Kuo A."/>
            <person name="Riley R."/>
            <person name="Clum A."/>
            <person name="Nolan M."/>
            <person name="Lipzen A."/>
            <person name="Salamov A."/>
            <person name="Henrissat B."/>
            <person name="Wiebenga A."/>
            <person name="De vries R.P."/>
            <person name="Grigoriev I.V."/>
            <person name="Mortensen U.H."/>
            <person name="Andersen M.R."/>
            <person name="Baker S.E."/>
        </authorList>
    </citation>
    <scope>NUCLEOTIDE SEQUENCE [LARGE SCALE GENOMIC DNA]</scope>
    <source>
        <strain evidence="3 4">CBS 101889</strain>
    </source>
</reference>
<dbReference type="STRING" id="1450537.A0A395IER6"/>
<feature type="region of interest" description="Disordered" evidence="2">
    <location>
        <begin position="1"/>
        <end position="142"/>
    </location>
</feature>
<dbReference type="GO" id="GO:0006310">
    <property type="term" value="P:DNA recombination"/>
    <property type="evidence" value="ECO:0007669"/>
    <property type="project" value="TreeGrafter"/>
</dbReference>
<protein>
    <recommendedName>
        <fullName evidence="5">Swi5-dependent recombination DNA repair protein 1</fullName>
    </recommendedName>
</protein>
<keyword evidence="1" id="KW-0175">Coiled coil</keyword>
<evidence type="ECO:0000256" key="2">
    <source>
        <dbReference type="SAM" id="MobiDB-lite"/>
    </source>
</evidence>
<dbReference type="Proteomes" id="UP000248961">
    <property type="component" value="Unassembled WGS sequence"/>
</dbReference>